<comment type="caution">
    <text evidence="2">The sequence shown here is derived from an EMBL/GenBank/DDBJ whole genome shotgun (WGS) entry which is preliminary data.</text>
</comment>
<dbReference type="Proteomes" id="UP001177023">
    <property type="component" value="Unassembled WGS sequence"/>
</dbReference>
<dbReference type="EMBL" id="CATQJA010002620">
    <property type="protein sequence ID" value="CAJ0573549.1"/>
    <property type="molecule type" value="Genomic_DNA"/>
</dbReference>
<feature type="region of interest" description="Disordered" evidence="1">
    <location>
        <begin position="1"/>
        <end position="25"/>
    </location>
</feature>
<feature type="compositionally biased region" description="Basic and acidic residues" evidence="1">
    <location>
        <begin position="164"/>
        <end position="182"/>
    </location>
</feature>
<organism evidence="2 3">
    <name type="scientific">Mesorhabditis spiculigera</name>
    <dbReference type="NCBI Taxonomy" id="96644"/>
    <lineage>
        <taxon>Eukaryota</taxon>
        <taxon>Metazoa</taxon>
        <taxon>Ecdysozoa</taxon>
        <taxon>Nematoda</taxon>
        <taxon>Chromadorea</taxon>
        <taxon>Rhabditida</taxon>
        <taxon>Rhabditina</taxon>
        <taxon>Rhabditomorpha</taxon>
        <taxon>Rhabditoidea</taxon>
        <taxon>Rhabditidae</taxon>
        <taxon>Mesorhabditinae</taxon>
        <taxon>Mesorhabditis</taxon>
    </lineage>
</organism>
<accession>A0AA36CSA7</accession>
<feature type="region of interest" description="Disordered" evidence="1">
    <location>
        <begin position="164"/>
        <end position="193"/>
    </location>
</feature>
<evidence type="ECO:0000256" key="1">
    <source>
        <dbReference type="SAM" id="MobiDB-lite"/>
    </source>
</evidence>
<sequence>MSSINWNVDAPRYTPPSKPRLPEKATETFRHSLEEAGVTEVLSKALAKLCELPPAQRPQEPLKFIAAEMTRAADHLFEDRLFNNIIDDFFLSSEELTHAANLGAAEEKKLTEFATSLLLNDARGSALVETVPDTLEELGDKTLRVLEERLADLCIRAAARRSIPKESTPDIDENKPAQKAEASDSGIVSDEPK</sequence>
<reference evidence="2" key="1">
    <citation type="submission" date="2023-06" db="EMBL/GenBank/DDBJ databases">
        <authorList>
            <person name="Delattre M."/>
        </authorList>
    </citation>
    <scope>NUCLEOTIDE SEQUENCE</scope>
    <source>
        <strain evidence="2">AF72</strain>
    </source>
</reference>
<keyword evidence="3" id="KW-1185">Reference proteome</keyword>
<proteinExistence type="predicted"/>
<dbReference type="AlphaFoldDB" id="A0AA36CSA7"/>
<gene>
    <name evidence="2" type="ORF">MSPICULIGERA_LOCUS11904</name>
</gene>
<protein>
    <submittedName>
        <fullName evidence="2">Uncharacterized protein</fullName>
    </submittedName>
</protein>
<feature type="non-terminal residue" evidence="2">
    <location>
        <position position="193"/>
    </location>
</feature>
<evidence type="ECO:0000313" key="3">
    <source>
        <dbReference type="Proteomes" id="UP001177023"/>
    </source>
</evidence>
<evidence type="ECO:0000313" key="2">
    <source>
        <dbReference type="EMBL" id="CAJ0573549.1"/>
    </source>
</evidence>
<name>A0AA36CSA7_9BILA</name>